<dbReference type="PANTHER" id="PTHR24006">
    <property type="entry name" value="UBIQUITIN CARBOXYL-TERMINAL HYDROLASE"/>
    <property type="match status" value="1"/>
</dbReference>
<dbReference type="EC" id="3.4.19.12" evidence="7"/>
<reference evidence="9" key="1">
    <citation type="submission" date="2024-02" db="EMBL/GenBank/DDBJ databases">
        <authorList>
            <consortium name="ELIXIR-Norway"/>
            <consortium name="Elixir Norway"/>
        </authorList>
    </citation>
    <scope>NUCLEOTIDE SEQUENCE</scope>
</reference>
<keyword evidence="5 7" id="KW-0378">Hydrolase</keyword>
<accession>A0ABP0TRA9</accession>
<evidence type="ECO:0000256" key="2">
    <source>
        <dbReference type="ARBA" id="ARBA00009085"/>
    </source>
</evidence>
<dbReference type="Pfam" id="PF00443">
    <property type="entry name" value="UCH"/>
    <property type="match status" value="1"/>
</dbReference>
<comment type="similarity">
    <text evidence="2 7">Belongs to the peptidase C19 family.</text>
</comment>
<keyword evidence="3 7" id="KW-0645">Protease</keyword>
<organism evidence="9 10">
    <name type="scientific">Sphagnum troendelagicum</name>
    <dbReference type="NCBI Taxonomy" id="128251"/>
    <lineage>
        <taxon>Eukaryota</taxon>
        <taxon>Viridiplantae</taxon>
        <taxon>Streptophyta</taxon>
        <taxon>Embryophyta</taxon>
        <taxon>Bryophyta</taxon>
        <taxon>Sphagnophytina</taxon>
        <taxon>Sphagnopsida</taxon>
        <taxon>Sphagnales</taxon>
        <taxon>Sphagnaceae</taxon>
        <taxon>Sphagnum</taxon>
    </lineage>
</organism>
<dbReference type="Proteomes" id="UP001497512">
    <property type="component" value="Chromosome 14"/>
</dbReference>
<dbReference type="InterPro" id="IPR001394">
    <property type="entry name" value="Peptidase_C19_UCH"/>
</dbReference>
<dbReference type="PANTHER" id="PTHR24006:SF758">
    <property type="entry name" value="UBIQUITIN CARBOXYL-TERMINAL HYDROLASE 36"/>
    <property type="match status" value="1"/>
</dbReference>
<evidence type="ECO:0000313" key="10">
    <source>
        <dbReference type="Proteomes" id="UP001497512"/>
    </source>
</evidence>
<evidence type="ECO:0000259" key="8">
    <source>
        <dbReference type="PROSITE" id="PS50235"/>
    </source>
</evidence>
<dbReference type="Gene3D" id="3.90.70.10">
    <property type="entry name" value="Cysteine proteinases"/>
    <property type="match status" value="1"/>
</dbReference>
<evidence type="ECO:0000256" key="5">
    <source>
        <dbReference type="ARBA" id="ARBA00022801"/>
    </source>
</evidence>
<protein>
    <recommendedName>
        <fullName evidence="7">Ubiquitin carboxyl-terminal hydrolase</fullName>
        <ecNumber evidence="7">3.4.19.12</ecNumber>
    </recommendedName>
</protein>
<feature type="domain" description="USP" evidence="8">
    <location>
        <begin position="27"/>
        <end position="355"/>
    </location>
</feature>
<keyword evidence="6 7" id="KW-0788">Thiol protease</keyword>
<evidence type="ECO:0000256" key="1">
    <source>
        <dbReference type="ARBA" id="ARBA00000707"/>
    </source>
</evidence>
<evidence type="ECO:0000313" key="9">
    <source>
        <dbReference type="EMBL" id="CAK9203095.1"/>
    </source>
</evidence>
<proteinExistence type="inferred from homology"/>
<sequence>MAILSLLPNLQITWQATTTGRRKAGPLGLRNLGNTCYLNSVLQCLTYTPPLANYCVLNLHSSLCNVLNEKNNSNCPFCYLEKRIQQSLTTELDVDAPVRIHNRLQYFAKHFRNGRQEDAHELLRYAIEACNSVCVQLHKLLRGSKLAIKQIDPTRGGGRGGGEKEEPHTVVKEMFGGVLQSQVRCLSCNTESNKLDEIMDLSLDIVRMNTVGDALCRFFQPEVLDGDNKYRCDQCKKLCPARKQMAVYRAPNVLVIHLKRFENIYGGKIDRHVAFEERLCLTGHMCRASKDTRPEYSLYGIVVHVGHSQDAGHYYAYVKDSSGRWFCCDDASVSAVINTKTVLDEKAYMLFYVRSSMGMKTSKESLASVGSMPLSRAIHETQLTKSPKMSAPVSKISGFGVSNNGNLCRATAKPALKVCSVPAVNGHRVKFGHLGNGSHCKPEQLANGKAVIEEQISTNGDCRSSGLSPHEEISLVGTDCNVRIYGPELPETLASSSPEDTRTTHLAEPAVPPVALATSIDSSAVSALPKLTSNNPIGDKSVVAVKDAFVSGGTNSFAMEIREADCRSRLVQSEQKKDGSEEANFCQKRVREEGISLLEVNKAEEVSGAALSVNEKNSLKDADQLTELEKLKIILEKEGRAELQRSGWCEALRESLRAAKKRRLGQLWPREIADRALLRKQLIIEVQEPLKLQVPRALKEHLVEQLRTFFLPKDN</sequence>
<keyword evidence="10" id="KW-1185">Reference proteome</keyword>
<gene>
    <name evidence="9" type="ORF">CSSPTR1EN2_LOCUS6715</name>
</gene>
<evidence type="ECO:0000256" key="3">
    <source>
        <dbReference type="ARBA" id="ARBA00022670"/>
    </source>
</evidence>
<dbReference type="InterPro" id="IPR018200">
    <property type="entry name" value="USP_CS"/>
</dbReference>
<dbReference type="PROSITE" id="PS00973">
    <property type="entry name" value="USP_2"/>
    <property type="match status" value="1"/>
</dbReference>
<dbReference type="PROSITE" id="PS50235">
    <property type="entry name" value="USP_3"/>
    <property type="match status" value="1"/>
</dbReference>
<dbReference type="EMBL" id="OZ019906">
    <property type="protein sequence ID" value="CAK9203095.1"/>
    <property type="molecule type" value="Genomic_DNA"/>
</dbReference>
<dbReference type="InterPro" id="IPR028889">
    <property type="entry name" value="USP"/>
</dbReference>
<dbReference type="PROSITE" id="PS00972">
    <property type="entry name" value="USP_1"/>
    <property type="match status" value="1"/>
</dbReference>
<evidence type="ECO:0000256" key="7">
    <source>
        <dbReference type="RuleBase" id="RU366025"/>
    </source>
</evidence>
<keyword evidence="4 7" id="KW-0833">Ubl conjugation pathway</keyword>
<name>A0ABP0TRA9_9BRYO</name>
<dbReference type="InterPro" id="IPR050164">
    <property type="entry name" value="Peptidase_C19"/>
</dbReference>
<comment type="catalytic activity">
    <reaction evidence="1 7">
        <text>Thiol-dependent hydrolysis of ester, thioester, amide, peptide and isopeptide bonds formed by the C-terminal Gly of ubiquitin (a 76-residue protein attached to proteins as an intracellular targeting signal).</text>
        <dbReference type="EC" id="3.4.19.12"/>
    </reaction>
</comment>
<dbReference type="CDD" id="cd02661">
    <property type="entry name" value="Peptidase_C19E"/>
    <property type="match status" value="1"/>
</dbReference>
<dbReference type="InterPro" id="IPR038765">
    <property type="entry name" value="Papain-like_cys_pep_sf"/>
</dbReference>
<evidence type="ECO:0000256" key="4">
    <source>
        <dbReference type="ARBA" id="ARBA00022786"/>
    </source>
</evidence>
<dbReference type="SUPFAM" id="SSF54001">
    <property type="entry name" value="Cysteine proteinases"/>
    <property type="match status" value="1"/>
</dbReference>
<comment type="function">
    <text evidence="7">Recognizes and hydrolyzes the peptide bond at the C-terminal Gly of ubiquitin. Involved in the processing of poly-ubiquitin precursors as well as that of ubiquitinated proteins.</text>
</comment>
<evidence type="ECO:0000256" key="6">
    <source>
        <dbReference type="ARBA" id="ARBA00022807"/>
    </source>
</evidence>